<dbReference type="SUPFAM" id="SSF49764">
    <property type="entry name" value="HSP20-like chaperones"/>
    <property type="match status" value="1"/>
</dbReference>
<dbReference type="EMBL" id="CAJNOJ010000272">
    <property type="protein sequence ID" value="CAF1358703.1"/>
    <property type="molecule type" value="Genomic_DNA"/>
</dbReference>
<feature type="domain" description="G" evidence="2">
    <location>
        <begin position="124"/>
        <end position="235"/>
    </location>
</feature>
<evidence type="ECO:0000313" key="3">
    <source>
        <dbReference type="EMBL" id="CAF1358703.1"/>
    </source>
</evidence>
<dbReference type="InterPro" id="IPR006073">
    <property type="entry name" value="GTP-bd"/>
</dbReference>
<dbReference type="SUPFAM" id="SSF52540">
    <property type="entry name" value="P-loop containing nucleoside triphosphate hydrolases"/>
    <property type="match status" value="1"/>
</dbReference>
<dbReference type="GO" id="GO:0005525">
    <property type="term" value="F:GTP binding"/>
    <property type="evidence" value="ECO:0007669"/>
    <property type="project" value="InterPro"/>
</dbReference>
<sequence length="551" mass="62831">MRVYCIVYIVLNIVGILLAADGRNSTGANFVKELPPTLVDKLLGAFLESSARPIRHHSKTKSNSSFGSDIQHQQRTAYDFVVDLTRPGDIYGKIQAYPVSFPLGKAAYDSKTKQDGRKLSRFMVNVVGRYNVGKTYVLRLLANIDLGHSFVERTSGISVSLPTPKNSHDPNIALIDTAGARTPVDYDQNSFAMLSYERQISDAFIQEIALNSSEIFLLVINQLTLDDQLYLKMLYKRLKDKKINAREIKQRLLIVHNYFNLRTIEEVEQTAQYELGELFGAAKQHEGHWLSKDFKHFILANSDSEAGLFYNDHTVEQLLTMIKASNAAEVTNVLEHIMYEVELLLKKFLEEHHSTDDGDDENVETKVDANTNTITPDLDKQTKLQISRKRQVQLELELQQLSIDELQPEALWFICPKRPLPNNVILSKNLKFNEDGSVYIDYSSQFIPDVHIAQTNDDGDIEILIECPSCSNSSIQLTVRGTTLLVQGEKFNNRMKKDYLNTRRIGKFELQVPVAKLDDERTFDFQRRKFSFQDGIIRIIIPVVRGRVCHI</sequence>
<dbReference type="InterPro" id="IPR008978">
    <property type="entry name" value="HSP20-like_chaperone"/>
</dbReference>
<evidence type="ECO:0000256" key="1">
    <source>
        <dbReference type="SAM" id="SignalP"/>
    </source>
</evidence>
<dbReference type="Gene3D" id="3.40.50.300">
    <property type="entry name" value="P-loop containing nucleotide triphosphate hydrolases"/>
    <property type="match status" value="1"/>
</dbReference>
<protein>
    <recommendedName>
        <fullName evidence="2">G domain-containing protein</fullName>
    </recommendedName>
</protein>
<proteinExistence type="predicted"/>
<comment type="caution">
    <text evidence="3">The sequence shown here is derived from an EMBL/GenBank/DDBJ whole genome shotgun (WGS) entry which is preliminary data.</text>
</comment>
<dbReference type="PANTHER" id="PTHR34726:SF3">
    <property type="entry name" value="GUANYLATE-BINDING PROTEIN N-TERMINAL DOMAIN-CONTAINING PROTEIN-RELATED"/>
    <property type="match status" value="1"/>
</dbReference>
<dbReference type="InterPro" id="IPR027417">
    <property type="entry name" value="P-loop_NTPase"/>
</dbReference>
<name>A0A815HUC1_ADIRI</name>
<dbReference type="CDD" id="cd00882">
    <property type="entry name" value="Ras_like_GTPase"/>
    <property type="match status" value="1"/>
</dbReference>
<dbReference type="PANTHER" id="PTHR34726">
    <property type="entry name" value="GBP DOMAIN-CONTAINING PROTEIN"/>
    <property type="match status" value="1"/>
</dbReference>
<evidence type="ECO:0000313" key="4">
    <source>
        <dbReference type="Proteomes" id="UP000663852"/>
    </source>
</evidence>
<dbReference type="Proteomes" id="UP000663852">
    <property type="component" value="Unassembled WGS sequence"/>
</dbReference>
<reference evidence="3" key="1">
    <citation type="submission" date="2021-02" db="EMBL/GenBank/DDBJ databases">
        <authorList>
            <person name="Nowell W R."/>
        </authorList>
    </citation>
    <scope>NUCLEOTIDE SEQUENCE</scope>
</reference>
<keyword evidence="1" id="KW-0732">Signal</keyword>
<organism evidence="3 4">
    <name type="scientific">Adineta ricciae</name>
    <name type="common">Rotifer</name>
    <dbReference type="NCBI Taxonomy" id="249248"/>
    <lineage>
        <taxon>Eukaryota</taxon>
        <taxon>Metazoa</taxon>
        <taxon>Spiralia</taxon>
        <taxon>Gnathifera</taxon>
        <taxon>Rotifera</taxon>
        <taxon>Eurotatoria</taxon>
        <taxon>Bdelloidea</taxon>
        <taxon>Adinetida</taxon>
        <taxon>Adinetidae</taxon>
        <taxon>Adineta</taxon>
    </lineage>
</organism>
<dbReference type="Gene3D" id="2.60.40.790">
    <property type="match status" value="1"/>
</dbReference>
<dbReference type="Pfam" id="PF01926">
    <property type="entry name" value="MMR_HSR1"/>
    <property type="match status" value="1"/>
</dbReference>
<accession>A0A815HUC1</accession>
<feature type="chain" id="PRO_5032828521" description="G domain-containing protein" evidence="1">
    <location>
        <begin position="20"/>
        <end position="551"/>
    </location>
</feature>
<gene>
    <name evidence="3" type="ORF">EDS130_LOCUS33691</name>
</gene>
<dbReference type="OrthoDB" id="9986718at2759"/>
<feature type="signal peptide" evidence="1">
    <location>
        <begin position="1"/>
        <end position="19"/>
    </location>
</feature>
<dbReference type="AlphaFoldDB" id="A0A815HUC1"/>
<evidence type="ECO:0000259" key="2">
    <source>
        <dbReference type="Pfam" id="PF01926"/>
    </source>
</evidence>